<dbReference type="InterPro" id="IPR036396">
    <property type="entry name" value="Cyt_P450_sf"/>
</dbReference>
<comment type="cofactor">
    <cofactor evidence="1 13">
        <name>heme</name>
        <dbReference type="ChEBI" id="CHEBI:30413"/>
    </cofactor>
</comment>
<evidence type="ECO:0000256" key="3">
    <source>
        <dbReference type="ARBA" id="ARBA00004406"/>
    </source>
</evidence>
<comment type="similarity">
    <text evidence="4 14">Belongs to the cytochrome P450 family.</text>
</comment>
<keyword evidence="5 13" id="KW-0349">Heme</keyword>
<dbReference type="Pfam" id="PF00067">
    <property type="entry name" value="p450"/>
    <property type="match status" value="1"/>
</dbReference>
<evidence type="ECO:0000256" key="6">
    <source>
        <dbReference type="ARBA" id="ARBA00022723"/>
    </source>
</evidence>
<dbReference type="SUPFAM" id="SSF48264">
    <property type="entry name" value="Cytochrome P450"/>
    <property type="match status" value="1"/>
</dbReference>
<evidence type="ECO:0000256" key="4">
    <source>
        <dbReference type="ARBA" id="ARBA00010617"/>
    </source>
</evidence>
<keyword evidence="10 13" id="KW-0408">Iron</keyword>
<keyword evidence="9 14" id="KW-0560">Oxidoreductase</keyword>
<dbReference type="GO" id="GO:0005506">
    <property type="term" value="F:iron ion binding"/>
    <property type="evidence" value="ECO:0007669"/>
    <property type="project" value="InterPro"/>
</dbReference>
<evidence type="ECO:0000256" key="1">
    <source>
        <dbReference type="ARBA" id="ARBA00001971"/>
    </source>
</evidence>
<evidence type="ECO:0000256" key="10">
    <source>
        <dbReference type="ARBA" id="ARBA00023004"/>
    </source>
</evidence>
<dbReference type="CDD" id="cd11056">
    <property type="entry name" value="CYP6-like"/>
    <property type="match status" value="1"/>
</dbReference>
<keyword evidence="7" id="KW-0256">Endoplasmic reticulum</keyword>
<evidence type="ECO:0000256" key="2">
    <source>
        <dbReference type="ARBA" id="ARBA00004174"/>
    </source>
</evidence>
<evidence type="ECO:0000256" key="8">
    <source>
        <dbReference type="ARBA" id="ARBA00022848"/>
    </source>
</evidence>
<evidence type="ECO:0000256" key="13">
    <source>
        <dbReference type="PIRSR" id="PIRSR602401-1"/>
    </source>
</evidence>
<comment type="subcellular location">
    <subcellularLocation>
        <location evidence="3">Endoplasmic reticulum membrane</location>
        <topology evidence="3">Peripheral membrane protein</topology>
    </subcellularLocation>
    <subcellularLocation>
        <location evidence="2">Microsome membrane</location>
        <topology evidence="2">Peripheral membrane protein</topology>
    </subcellularLocation>
</comment>
<protein>
    <submittedName>
        <fullName evidence="15">Cytochrome P450</fullName>
    </submittedName>
</protein>
<evidence type="ECO:0000256" key="11">
    <source>
        <dbReference type="ARBA" id="ARBA00023033"/>
    </source>
</evidence>
<dbReference type="EMBL" id="KJ702249">
    <property type="protein sequence ID" value="AID61403.1"/>
    <property type="molecule type" value="mRNA"/>
</dbReference>
<name>A0A068F597_CALSG</name>
<dbReference type="GO" id="GO:0005789">
    <property type="term" value="C:endoplasmic reticulum membrane"/>
    <property type="evidence" value="ECO:0007669"/>
    <property type="project" value="UniProtKB-SubCell"/>
</dbReference>
<dbReference type="InterPro" id="IPR050476">
    <property type="entry name" value="Insect_CytP450_Detox"/>
</dbReference>
<proteinExistence type="evidence at transcript level"/>
<feature type="binding site" description="axial binding residue" evidence="13">
    <location>
        <position position="471"/>
    </location>
    <ligand>
        <name>heme</name>
        <dbReference type="ChEBI" id="CHEBI:30413"/>
    </ligand>
    <ligandPart>
        <name>Fe</name>
        <dbReference type="ChEBI" id="CHEBI:18248"/>
    </ligandPart>
</feature>
<dbReference type="PANTHER" id="PTHR24292">
    <property type="entry name" value="CYTOCHROME P450"/>
    <property type="match status" value="1"/>
</dbReference>
<keyword evidence="12" id="KW-0472">Membrane</keyword>
<dbReference type="PANTHER" id="PTHR24292:SF100">
    <property type="entry name" value="CYTOCHROME P450 6A16, ISOFORM B-RELATED"/>
    <property type="match status" value="1"/>
</dbReference>
<dbReference type="AlphaFoldDB" id="A0A068F597"/>
<evidence type="ECO:0000256" key="12">
    <source>
        <dbReference type="ARBA" id="ARBA00023136"/>
    </source>
</evidence>
<dbReference type="PRINTS" id="PR00385">
    <property type="entry name" value="P450"/>
</dbReference>
<keyword evidence="11 14" id="KW-0503">Monooxygenase</keyword>
<dbReference type="InterPro" id="IPR017972">
    <property type="entry name" value="Cyt_P450_CS"/>
</dbReference>
<evidence type="ECO:0000256" key="7">
    <source>
        <dbReference type="ARBA" id="ARBA00022824"/>
    </source>
</evidence>
<evidence type="ECO:0000256" key="5">
    <source>
        <dbReference type="ARBA" id="ARBA00022617"/>
    </source>
</evidence>
<dbReference type="GO" id="GO:0004497">
    <property type="term" value="F:monooxygenase activity"/>
    <property type="evidence" value="ECO:0007669"/>
    <property type="project" value="UniProtKB-KW"/>
</dbReference>
<gene>
    <name evidence="15" type="primary">Cyp36</name>
</gene>
<evidence type="ECO:0000256" key="9">
    <source>
        <dbReference type="ARBA" id="ARBA00023002"/>
    </source>
</evidence>
<evidence type="ECO:0000256" key="14">
    <source>
        <dbReference type="RuleBase" id="RU000461"/>
    </source>
</evidence>
<reference evidence="15" key="1">
    <citation type="journal article" date="2015" name="BMC Genomics">
        <title>Chemosensory genes identified in the antennal transcriptome of the blowfly Calliphora stygia.</title>
        <authorList>
            <person name="Leitch O.J."/>
            <person name="Papanicolaou A."/>
            <person name="Lennard C."/>
            <person name="Kirkbride K.P."/>
            <person name="Anderson A."/>
        </authorList>
    </citation>
    <scope>NUCLEOTIDE SEQUENCE</scope>
</reference>
<dbReference type="InterPro" id="IPR001128">
    <property type="entry name" value="Cyt_P450"/>
</dbReference>
<dbReference type="GO" id="GO:0016705">
    <property type="term" value="F:oxidoreductase activity, acting on paired donors, with incorporation or reduction of molecular oxygen"/>
    <property type="evidence" value="ECO:0007669"/>
    <property type="project" value="InterPro"/>
</dbReference>
<keyword evidence="6 13" id="KW-0479">Metal-binding</keyword>
<organism evidence="15">
    <name type="scientific">Calliphora stygia</name>
    <name type="common">Common brown blowfly</name>
    <dbReference type="NCBI Taxonomy" id="145453"/>
    <lineage>
        <taxon>Eukaryota</taxon>
        <taxon>Metazoa</taxon>
        <taxon>Ecdysozoa</taxon>
        <taxon>Arthropoda</taxon>
        <taxon>Hexapoda</taxon>
        <taxon>Insecta</taxon>
        <taxon>Pterygota</taxon>
        <taxon>Neoptera</taxon>
        <taxon>Endopterygota</taxon>
        <taxon>Diptera</taxon>
        <taxon>Brachycera</taxon>
        <taxon>Muscomorpha</taxon>
        <taxon>Oestroidea</taxon>
        <taxon>Calliphoridae</taxon>
        <taxon>Calliphorinae</taxon>
        <taxon>Calliphora</taxon>
    </lineage>
</organism>
<dbReference type="InterPro" id="IPR002401">
    <property type="entry name" value="Cyt_P450_E_grp-I"/>
</dbReference>
<evidence type="ECO:0000313" key="15">
    <source>
        <dbReference type="EMBL" id="AID61403.1"/>
    </source>
</evidence>
<dbReference type="GO" id="GO:0020037">
    <property type="term" value="F:heme binding"/>
    <property type="evidence" value="ECO:0007669"/>
    <property type="project" value="InterPro"/>
</dbReference>
<accession>A0A068F597</accession>
<dbReference type="Gene3D" id="1.10.630.10">
    <property type="entry name" value="Cytochrome P450"/>
    <property type="match status" value="1"/>
</dbReference>
<dbReference type="PRINTS" id="PR00463">
    <property type="entry name" value="EP450I"/>
</dbReference>
<keyword evidence="8" id="KW-0492">Microsome</keyword>
<sequence length="534" mass="62896">MWAIFLILGLIIFLLFTLCAIGLKYIRDYWHFLGVPHDNPKPLLDIIKTLSKYGTCKQLMEQHEYFQKLYKRFKGSGPYCGFYHLLEPRVLVLDQELMQQILVKNFSNFNDRGCYHNMKKDPLSADLYSLSGEQWKEMRLKLEPVFQKAYMKAFQESIREECEKTLLLFELKMQEESQRCGQREVVLDVQPLMHRFILGNIAKMVFGLTQSMQQKYPLDEFDAMTQFALHTHKHGTFLTTIIQRYPNLFRSLKFSTTKKKVQTYFLALLNDVIVHREKCGDYKDDYLQLLINIMTQEMSTHATEDHADPKELRDHLVGELAAHAFTFLRAGLDPTAKTLTYALYELARDPVLQQRVREEVMKAYEENDERFTYECIHSLKFVGQIISETLRLHPVTPYIMRRALNDYQCTDHPQYLIRKDMYVIIPTHAIHNDPALYTQPHTFNPDRFSAQDNKRRQSCLWLGFGEGPRNCLGLHFAQLQMRSMLAHLLQKYEFTLDTQHLVVCCQEGVALRIKPLHERFEYVEYEGRESAVVI</sequence>
<dbReference type="PROSITE" id="PS00086">
    <property type="entry name" value="CYTOCHROME_P450"/>
    <property type="match status" value="1"/>
</dbReference>